<dbReference type="PRINTS" id="PR00755">
    <property type="entry name" value="AFLATOXINBRP"/>
</dbReference>
<protein>
    <submittedName>
        <fullName evidence="7">Fungal-specific transcription factor domain-containing protein</fullName>
    </submittedName>
</protein>
<feature type="domain" description="Zn(2)-C6 fungal-type" evidence="6">
    <location>
        <begin position="17"/>
        <end position="47"/>
    </location>
</feature>
<keyword evidence="4" id="KW-0804">Transcription</keyword>
<dbReference type="GO" id="GO:0008270">
    <property type="term" value="F:zinc ion binding"/>
    <property type="evidence" value="ECO:0007669"/>
    <property type="project" value="InterPro"/>
</dbReference>
<dbReference type="GO" id="GO:0006351">
    <property type="term" value="P:DNA-templated transcription"/>
    <property type="evidence" value="ECO:0007669"/>
    <property type="project" value="InterPro"/>
</dbReference>
<keyword evidence="5" id="KW-0539">Nucleus</keyword>
<dbReference type="GO" id="GO:0003677">
    <property type="term" value="F:DNA binding"/>
    <property type="evidence" value="ECO:0007669"/>
    <property type="project" value="InterPro"/>
</dbReference>
<dbReference type="Pfam" id="PF04082">
    <property type="entry name" value="Fungal_trans"/>
    <property type="match status" value="1"/>
</dbReference>
<keyword evidence="2" id="KW-0479">Metal-binding</keyword>
<dbReference type="EMBL" id="CP138582">
    <property type="protein sequence ID" value="WPG99240.1"/>
    <property type="molecule type" value="Genomic_DNA"/>
</dbReference>
<dbReference type="InterPro" id="IPR007219">
    <property type="entry name" value="XnlR_reg_dom"/>
</dbReference>
<keyword evidence="3" id="KW-0805">Transcription regulation</keyword>
<organism evidence="7 8">
    <name type="scientific">Acrodontium crateriforme</name>
    <dbReference type="NCBI Taxonomy" id="150365"/>
    <lineage>
        <taxon>Eukaryota</taxon>
        <taxon>Fungi</taxon>
        <taxon>Dikarya</taxon>
        <taxon>Ascomycota</taxon>
        <taxon>Pezizomycotina</taxon>
        <taxon>Dothideomycetes</taxon>
        <taxon>Dothideomycetidae</taxon>
        <taxon>Mycosphaerellales</taxon>
        <taxon>Teratosphaeriaceae</taxon>
        <taxon>Acrodontium</taxon>
    </lineage>
</organism>
<dbReference type="SMART" id="SM00066">
    <property type="entry name" value="GAL4"/>
    <property type="match status" value="1"/>
</dbReference>
<evidence type="ECO:0000256" key="3">
    <source>
        <dbReference type="ARBA" id="ARBA00023015"/>
    </source>
</evidence>
<comment type="subcellular location">
    <subcellularLocation>
        <location evidence="1">Nucleus</location>
    </subcellularLocation>
</comment>
<dbReference type="GO" id="GO:0005634">
    <property type="term" value="C:nucleus"/>
    <property type="evidence" value="ECO:0007669"/>
    <property type="project" value="UniProtKB-SubCell"/>
</dbReference>
<dbReference type="GO" id="GO:0000981">
    <property type="term" value="F:DNA-binding transcription factor activity, RNA polymerase II-specific"/>
    <property type="evidence" value="ECO:0007669"/>
    <property type="project" value="InterPro"/>
</dbReference>
<evidence type="ECO:0000256" key="4">
    <source>
        <dbReference type="ARBA" id="ARBA00023163"/>
    </source>
</evidence>
<dbReference type="PANTHER" id="PTHR47338">
    <property type="entry name" value="ZN(II)2CYS6 TRANSCRIPTION FACTOR (EUROFUNG)-RELATED"/>
    <property type="match status" value="1"/>
</dbReference>
<dbReference type="InterPro" id="IPR050815">
    <property type="entry name" value="TF_fung"/>
</dbReference>
<dbReference type="Pfam" id="PF00172">
    <property type="entry name" value="Zn_clus"/>
    <property type="match status" value="1"/>
</dbReference>
<evidence type="ECO:0000256" key="2">
    <source>
        <dbReference type="ARBA" id="ARBA00022723"/>
    </source>
</evidence>
<dbReference type="Gene3D" id="4.10.240.10">
    <property type="entry name" value="Zn(2)-C6 fungal-type DNA-binding domain"/>
    <property type="match status" value="1"/>
</dbReference>
<dbReference type="PROSITE" id="PS50048">
    <property type="entry name" value="ZN2_CY6_FUNGAL_2"/>
    <property type="match status" value="1"/>
</dbReference>
<gene>
    <name evidence="7" type="ORF">R9X50_00205100</name>
</gene>
<dbReference type="PANTHER" id="PTHR47338:SF4">
    <property type="entry name" value="ZN(II)2CYS6 TRANSCRIPTION FACTOR (EUROFUNG)"/>
    <property type="match status" value="1"/>
</dbReference>
<accession>A0AAQ3R377</accession>
<dbReference type="SMART" id="SM00906">
    <property type="entry name" value="Fungal_trans"/>
    <property type="match status" value="1"/>
</dbReference>
<name>A0AAQ3R377_9PEZI</name>
<dbReference type="PROSITE" id="PS00463">
    <property type="entry name" value="ZN2_CY6_FUNGAL_1"/>
    <property type="match status" value="1"/>
</dbReference>
<reference evidence="7 8" key="1">
    <citation type="submission" date="2023-11" db="EMBL/GenBank/DDBJ databases">
        <title>An acidophilic fungus is an integral part of prey digestion in a carnivorous sundew plant.</title>
        <authorList>
            <person name="Tsai I.J."/>
        </authorList>
    </citation>
    <scope>NUCLEOTIDE SEQUENCE [LARGE SCALE GENOMIC DNA]</scope>
    <source>
        <strain evidence="7">169a</strain>
    </source>
</reference>
<dbReference type="CDD" id="cd00067">
    <property type="entry name" value="GAL4"/>
    <property type="match status" value="1"/>
</dbReference>
<dbReference type="AlphaFoldDB" id="A0AAQ3R377"/>
<dbReference type="InterPro" id="IPR001138">
    <property type="entry name" value="Zn2Cys6_DnaBD"/>
</dbReference>
<dbReference type="SUPFAM" id="SSF57701">
    <property type="entry name" value="Zn2/Cys6 DNA-binding domain"/>
    <property type="match status" value="1"/>
</dbReference>
<dbReference type="InterPro" id="IPR036864">
    <property type="entry name" value="Zn2-C6_fun-type_DNA-bd_sf"/>
</dbReference>
<evidence type="ECO:0000259" key="6">
    <source>
        <dbReference type="PROSITE" id="PS50048"/>
    </source>
</evidence>
<dbReference type="CDD" id="cd12148">
    <property type="entry name" value="fungal_TF_MHR"/>
    <property type="match status" value="1"/>
</dbReference>
<evidence type="ECO:0000256" key="5">
    <source>
        <dbReference type="ARBA" id="ARBA00023242"/>
    </source>
</evidence>
<evidence type="ECO:0000256" key="1">
    <source>
        <dbReference type="ARBA" id="ARBA00004123"/>
    </source>
</evidence>
<dbReference type="Proteomes" id="UP001303373">
    <property type="component" value="Chromosome 3"/>
</dbReference>
<proteinExistence type="predicted"/>
<evidence type="ECO:0000313" key="8">
    <source>
        <dbReference type="Proteomes" id="UP001303373"/>
    </source>
</evidence>
<evidence type="ECO:0000313" key="7">
    <source>
        <dbReference type="EMBL" id="WPG99240.1"/>
    </source>
</evidence>
<keyword evidence="8" id="KW-1185">Reference proteome</keyword>
<sequence length="653" mass="73726">MSETAEAGRGVKRYRQACLNCRRKKVRCHAERPSCSFCARLGQECIYPGGSQPAAGSVPSQQDSLERSNGLNDLASRIAAIEARLNSLATSPDSNSKAELASTVNDMQSLFDWAPEEKRVSDRWQPKAEPSLAFPLPRSNSSGSVIELPGFEVQKKVVDAYFKYCHNQPYCFFHEQCFRHRLNNGTIPEYLLLAVMSIASRFVPEANWPTAEQQAEAAAQYASKAWNEVFRQSFENEESLDWRVVQAATLLSIYDFTASKHNSAWIKIGLAVSLAQSLHMMIEPDSSLSIAGREEHRRTLWSVYLLDKITTTGRGRPSLFLDETCRLQLPCSESAFRASKKENVISLEQFKRAEDDQIRGVDSLARTVAITSTLGLITAYVFQQNSEINRKPPWDHASEFQIACSQLTRFETIFDHYHPIQQTILADSTKQPKTFTESFIFSYVQYQICSCLLYHPFLLRRQLEESGNRVPISFLNQALQSGWNHAQELTDTLANAKIAGYRVGAPFLSYGSHLAGTIHCLFQYSTNKDIRQKSIEGLKKNLTHLSEKAGLWQNSVCMESALRRFSVESIKYSDLVVSGLRNVPLDADDIDYLFSYFWDFVGQQSRDHTLENTIAQSHADTIPRLNGTTFARHCPRSPTLGLKIKLTSTPRYS</sequence>